<dbReference type="GO" id="GO:0016746">
    <property type="term" value="F:acyltransferase activity"/>
    <property type="evidence" value="ECO:0007669"/>
    <property type="project" value="UniProtKB-KW"/>
</dbReference>
<keyword evidence="6 7" id="KW-0472">Membrane</keyword>
<dbReference type="AlphaFoldDB" id="A0A1E5E3P6"/>
<dbReference type="Proteomes" id="UP000094070">
    <property type="component" value="Unassembled WGS sequence"/>
</dbReference>
<dbReference type="PROSITE" id="PS50850">
    <property type="entry name" value="MFS"/>
    <property type="match status" value="1"/>
</dbReference>
<feature type="transmembrane region" description="Helical" evidence="7">
    <location>
        <begin position="392"/>
        <end position="412"/>
    </location>
</feature>
<proteinExistence type="predicted"/>
<keyword evidence="9" id="KW-0808">Transferase</keyword>
<evidence type="ECO:0000256" key="3">
    <source>
        <dbReference type="ARBA" id="ARBA00022475"/>
    </source>
</evidence>
<evidence type="ECO:0000256" key="2">
    <source>
        <dbReference type="ARBA" id="ARBA00022448"/>
    </source>
</evidence>
<dbReference type="CDD" id="cd06173">
    <property type="entry name" value="MFS_MefA_like"/>
    <property type="match status" value="1"/>
</dbReference>
<feature type="transmembrane region" description="Helical" evidence="7">
    <location>
        <begin position="177"/>
        <end position="198"/>
    </location>
</feature>
<dbReference type="PANTHER" id="PTHR43266:SF2">
    <property type="entry name" value="MAJOR FACILITATOR SUPERFAMILY (MFS) PROFILE DOMAIN-CONTAINING PROTEIN"/>
    <property type="match status" value="1"/>
</dbReference>
<sequence>MDKAPQSDAIFFSKRFFPYFITQFFGAFNDNIYKNTLLILVAFASTQQLSISSTLFINLAAGVFILPFFLFSATAGVMADRYEKSQLIRWIKFAEIIIMLAGAVSFIYENYLTLLLLLFLMGTQSAFFGPVKYALLPQHLKPEQLLKGNAWVETGTFLAILFGTIGAGFIVAMPNTLWVTAIAVVTFALLGFIASLFIPKAFPSPHLSNQTLTNQQERTFIWKPIQHTKQTLSIAKQNRSIYLAIIAISWFWFLGACYLTQFPNFTKTYIHGNSTGVSFLLALFSVGIAVGSLLCAKLSHQKINLKFVIFGGVGISLFSVLLGVFALTAQTLLSQDIISVAQMLTSSAYIPVFLSLFFLGVSGGIFIVPLYTLMQTLASADTRAQVIAANNIYNALFMVGSAIISIVLLSLLSLAIHQFFILLGVLNLVVIYWLYTSINK</sequence>
<dbReference type="InterPro" id="IPR020846">
    <property type="entry name" value="MFS_dom"/>
</dbReference>
<feature type="transmembrane region" description="Helical" evidence="7">
    <location>
        <begin position="274"/>
        <end position="295"/>
    </location>
</feature>
<dbReference type="STRING" id="1188252.A1QC_00915"/>
<keyword evidence="2" id="KW-0813">Transport</keyword>
<comment type="caution">
    <text evidence="9">The sequence shown here is derived from an EMBL/GenBank/DDBJ whole genome shotgun (WGS) entry which is preliminary data.</text>
</comment>
<feature type="domain" description="Major facilitator superfamily (MFS) profile" evidence="8">
    <location>
        <begin position="15"/>
        <end position="440"/>
    </location>
</feature>
<reference evidence="9 10" key="1">
    <citation type="journal article" date="2012" name="Science">
        <title>Ecological populations of bacteria act as socially cohesive units of antibiotic production and resistance.</title>
        <authorList>
            <person name="Cordero O.X."/>
            <person name="Wildschutte H."/>
            <person name="Kirkup B."/>
            <person name="Proehl S."/>
            <person name="Ngo L."/>
            <person name="Hussain F."/>
            <person name="Le Roux F."/>
            <person name="Mincer T."/>
            <person name="Polz M.F."/>
        </authorList>
    </citation>
    <scope>NUCLEOTIDE SEQUENCE [LARGE SCALE GENOMIC DNA]</scope>
    <source>
        <strain evidence="9 10">1S-45</strain>
    </source>
</reference>
<feature type="transmembrane region" description="Helical" evidence="7">
    <location>
        <begin position="55"/>
        <end position="78"/>
    </location>
</feature>
<dbReference type="EMBL" id="AJYK02000043">
    <property type="protein sequence ID" value="OEF26960.1"/>
    <property type="molecule type" value="Genomic_DNA"/>
</dbReference>
<keyword evidence="3" id="KW-1003">Cell membrane</keyword>
<dbReference type="PANTHER" id="PTHR43266">
    <property type="entry name" value="MACROLIDE-EFFLUX PROTEIN"/>
    <property type="match status" value="1"/>
</dbReference>
<feature type="transmembrane region" description="Helical" evidence="7">
    <location>
        <begin position="148"/>
        <end position="171"/>
    </location>
</feature>
<accession>A0A1E5E3P6</accession>
<evidence type="ECO:0000259" key="8">
    <source>
        <dbReference type="PROSITE" id="PS50850"/>
    </source>
</evidence>
<dbReference type="GO" id="GO:0005886">
    <property type="term" value="C:plasma membrane"/>
    <property type="evidence" value="ECO:0007669"/>
    <property type="project" value="UniProtKB-SubCell"/>
</dbReference>
<feature type="transmembrane region" description="Helical" evidence="7">
    <location>
        <begin position="418"/>
        <end position="435"/>
    </location>
</feature>
<feature type="transmembrane region" description="Helical" evidence="7">
    <location>
        <begin position="90"/>
        <end position="108"/>
    </location>
</feature>
<evidence type="ECO:0000256" key="7">
    <source>
        <dbReference type="SAM" id="Phobius"/>
    </source>
</evidence>
<feature type="transmembrane region" description="Helical" evidence="7">
    <location>
        <begin position="241"/>
        <end position="262"/>
    </location>
</feature>
<dbReference type="Gene3D" id="1.20.1250.20">
    <property type="entry name" value="MFS general substrate transporter like domains"/>
    <property type="match status" value="1"/>
</dbReference>
<name>A0A1E5E3P6_9VIBR</name>
<dbReference type="Pfam" id="PF07690">
    <property type="entry name" value="MFS_1"/>
    <property type="match status" value="1"/>
</dbReference>
<organism evidence="9 10">
    <name type="scientific">Vibrio rumoiensis 1S-45</name>
    <dbReference type="NCBI Taxonomy" id="1188252"/>
    <lineage>
        <taxon>Bacteria</taxon>
        <taxon>Pseudomonadati</taxon>
        <taxon>Pseudomonadota</taxon>
        <taxon>Gammaproteobacteria</taxon>
        <taxon>Vibrionales</taxon>
        <taxon>Vibrionaceae</taxon>
        <taxon>Vibrio</taxon>
    </lineage>
</organism>
<dbReference type="OrthoDB" id="9803968at2"/>
<keyword evidence="4 7" id="KW-0812">Transmembrane</keyword>
<evidence type="ECO:0000313" key="10">
    <source>
        <dbReference type="Proteomes" id="UP000094070"/>
    </source>
</evidence>
<dbReference type="GO" id="GO:0022857">
    <property type="term" value="F:transmembrane transporter activity"/>
    <property type="evidence" value="ECO:0007669"/>
    <property type="project" value="InterPro"/>
</dbReference>
<keyword evidence="10" id="KW-1185">Reference proteome</keyword>
<evidence type="ECO:0000256" key="4">
    <source>
        <dbReference type="ARBA" id="ARBA00022692"/>
    </source>
</evidence>
<keyword evidence="5 7" id="KW-1133">Transmembrane helix</keyword>
<dbReference type="eggNOG" id="COG2814">
    <property type="taxonomic scope" value="Bacteria"/>
</dbReference>
<evidence type="ECO:0000256" key="1">
    <source>
        <dbReference type="ARBA" id="ARBA00004651"/>
    </source>
</evidence>
<dbReference type="InterPro" id="IPR036259">
    <property type="entry name" value="MFS_trans_sf"/>
</dbReference>
<protein>
    <submittedName>
        <fullName evidence="9">Acyltransferase</fullName>
    </submittedName>
</protein>
<comment type="subcellular location">
    <subcellularLocation>
        <location evidence="1">Cell membrane</location>
        <topology evidence="1">Multi-pass membrane protein</topology>
    </subcellularLocation>
</comment>
<feature type="transmembrane region" description="Helical" evidence="7">
    <location>
        <begin position="348"/>
        <end position="371"/>
    </location>
</feature>
<evidence type="ECO:0000256" key="6">
    <source>
        <dbReference type="ARBA" id="ARBA00023136"/>
    </source>
</evidence>
<keyword evidence="9" id="KW-0012">Acyltransferase</keyword>
<evidence type="ECO:0000313" key="9">
    <source>
        <dbReference type="EMBL" id="OEF26960.1"/>
    </source>
</evidence>
<dbReference type="InterPro" id="IPR011701">
    <property type="entry name" value="MFS"/>
</dbReference>
<gene>
    <name evidence="9" type="ORF">A1QC_00915</name>
</gene>
<dbReference type="SUPFAM" id="SSF103473">
    <property type="entry name" value="MFS general substrate transporter"/>
    <property type="match status" value="1"/>
</dbReference>
<evidence type="ECO:0000256" key="5">
    <source>
        <dbReference type="ARBA" id="ARBA00022989"/>
    </source>
</evidence>
<feature type="transmembrane region" description="Helical" evidence="7">
    <location>
        <begin position="307"/>
        <end position="328"/>
    </location>
</feature>